<protein>
    <recommendedName>
        <fullName evidence="2">ATP-grasp domain-containing protein</fullName>
    </recommendedName>
</protein>
<name>A0A1F7RMQ3_9BACT</name>
<dbReference type="GO" id="GO:0046872">
    <property type="term" value="F:metal ion binding"/>
    <property type="evidence" value="ECO:0007669"/>
    <property type="project" value="InterPro"/>
</dbReference>
<feature type="domain" description="ATP-grasp" evidence="2">
    <location>
        <begin position="77"/>
        <end position="139"/>
    </location>
</feature>
<dbReference type="InterPro" id="IPR013815">
    <property type="entry name" value="ATP_grasp_subdomain_1"/>
</dbReference>
<dbReference type="Gene3D" id="3.30.1490.20">
    <property type="entry name" value="ATP-grasp fold, A domain"/>
    <property type="match status" value="1"/>
</dbReference>
<dbReference type="Proteomes" id="UP000179266">
    <property type="component" value="Unassembled WGS sequence"/>
</dbReference>
<dbReference type="PROSITE" id="PS50975">
    <property type="entry name" value="ATP_GRASP"/>
    <property type="match status" value="1"/>
</dbReference>
<gene>
    <name evidence="3" type="ORF">A2161_04925</name>
</gene>
<dbReference type="InterPro" id="IPR013651">
    <property type="entry name" value="ATP-grasp_RimK-type"/>
</dbReference>
<dbReference type="GO" id="GO:0009432">
    <property type="term" value="P:SOS response"/>
    <property type="evidence" value="ECO:0007669"/>
    <property type="project" value="TreeGrafter"/>
</dbReference>
<reference evidence="3 4" key="1">
    <citation type="journal article" date="2016" name="Nat. Commun.">
        <title>Thousands of microbial genomes shed light on interconnected biogeochemical processes in an aquifer system.</title>
        <authorList>
            <person name="Anantharaman K."/>
            <person name="Brown C.T."/>
            <person name="Hug L.A."/>
            <person name="Sharon I."/>
            <person name="Castelle C.J."/>
            <person name="Probst A.J."/>
            <person name="Thomas B.C."/>
            <person name="Singh A."/>
            <person name="Wilkins M.J."/>
            <person name="Karaoz U."/>
            <person name="Brodie E.L."/>
            <person name="Williams K.H."/>
            <person name="Hubbard S.S."/>
            <person name="Banfield J.F."/>
        </authorList>
    </citation>
    <scope>NUCLEOTIDE SEQUENCE [LARGE SCALE GENOMIC DNA]</scope>
</reference>
<keyword evidence="1" id="KW-0067">ATP-binding</keyword>
<comment type="caution">
    <text evidence="3">The sequence shown here is derived from an EMBL/GenBank/DDBJ whole genome shotgun (WGS) entry which is preliminary data.</text>
</comment>
<dbReference type="GO" id="GO:0005524">
    <property type="term" value="F:ATP binding"/>
    <property type="evidence" value="ECO:0007669"/>
    <property type="project" value="UniProtKB-UniRule"/>
</dbReference>
<dbReference type="SUPFAM" id="SSF56059">
    <property type="entry name" value="Glutathione synthetase ATP-binding domain-like"/>
    <property type="match status" value="1"/>
</dbReference>
<dbReference type="InterPro" id="IPR011761">
    <property type="entry name" value="ATP-grasp"/>
</dbReference>
<dbReference type="PANTHER" id="PTHR21621:SF0">
    <property type="entry name" value="BETA-CITRYLGLUTAMATE SYNTHASE B-RELATED"/>
    <property type="match status" value="1"/>
</dbReference>
<sequence length="144" mass="15933">MLAKINDMDALEAILEHKDVLGTPPQKAYYLQEYINKPGRDIRVFVVGTKPICAIYRDSMHWITNTARGGKTSNCPLTNELQDLCSSAAEALGGGLLAIDVFGTGEDLKINELNHTMECRNSEEPTGVNIARLIVEYCMECISR</sequence>
<dbReference type="Gene3D" id="3.30.470.20">
    <property type="entry name" value="ATP-grasp fold, B domain"/>
    <property type="match status" value="1"/>
</dbReference>
<evidence type="ECO:0000313" key="3">
    <source>
        <dbReference type="EMBL" id="OGL42448.1"/>
    </source>
</evidence>
<dbReference type="GO" id="GO:0005737">
    <property type="term" value="C:cytoplasm"/>
    <property type="evidence" value="ECO:0007669"/>
    <property type="project" value="TreeGrafter"/>
</dbReference>
<dbReference type="GO" id="GO:0018169">
    <property type="term" value="F:ribosomal S6-glutamic acid ligase activity"/>
    <property type="evidence" value="ECO:0007669"/>
    <property type="project" value="TreeGrafter"/>
</dbReference>
<evidence type="ECO:0000259" key="2">
    <source>
        <dbReference type="PROSITE" id="PS50975"/>
    </source>
</evidence>
<accession>A0A1F7RMQ3</accession>
<dbReference type="EMBL" id="MGDD01000324">
    <property type="protein sequence ID" value="OGL42448.1"/>
    <property type="molecule type" value="Genomic_DNA"/>
</dbReference>
<organism evidence="3 4">
    <name type="scientific">Candidatus Schekmanbacteria bacterium RBG_13_48_7</name>
    <dbReference type="NCBI Taxonomy" id="1817878"/>
    <lineage>
        <taxon>Bacteria</taxon>
        <taxon>Candidatus Schekmaniibacteriota</taxon>
    </lineage>
</organism>
<dbReference type="PANTHER" id="PTHR21621">
    <property type="entry name" value="RIBOSOMAL PROTEIN S6 MODIFICATION PROTEIN"/>
    <property type="match status" value="1"/>
</dbReference>
<evidence type="ECO:0000313" key="4">
    <source>
        <dbReference type="Proteomes" id="UP000179266"/>
    </source>
</evidence>
<evidence type="ECO:0000256" key="1">
    <source>
        <dbReference type="PROSITE-ProRule" id="PRU00409"/>
    </source>
</evidence>
<proteinExistence type="predicted"/>
<keyword evidence="1" id="KW-0547">Nucleotide-binding</keyword>
<dbReference type="Pfam" id="PF08443">
    <property type="entry name" value="RimK"/>
    <property type="match status" value="1"/>
</dbReference>
<dbReference type="AlphaFoldDB" id="A0A1F7RMQ3"/>